<dbReference type="EMBL" id="JAPUFD010000018">
    <property type="protein sequence ID" value="MDI1492252.1"/>
    <property type="molecule type" value="Genomic_DNA"/>
</dbReference>
<dbReference type="AlphaFoldDB" id="A0AA43QTL4"/>
<name>A0AA43QTL4_9LECA</name>
<evidence type="ECO:0000256" key="6">
    <source>
        <dbReference type="ARBA" id="ARBA00022679"/>
    </source>
</evidence>
<feature type="repeat" description="Lumazine-binding" evidence="8">
    <location>
        <begin position="29"/>
        <end position="143"/>
    </location>
</feature>
<comment type="caution">
    <text evidence="10">The sequence shown here is derived from an EMBL/GenBank/DDBJ whole genome shotgun (WGS) entry which is preliminary data.</text>
</comment>
<evidence type="ECO:0000256" key="3">
    <source>
        <dbReference type="ARBA" id="ARBA00012827"/>
    </source>
</evidence>
<keyword evidence="5" id="KW-0686">Riboflavin biosynthesis</keyword>
<proteinExistence type="predicted"/>
<dbReference type="Pfam" id="PF00677">
    <property type="entry name" value="Lum_binding"/>
    <property type="match status" value="1"/>
</dbReference>
<dbReference type="CDD" id="cd00402">
    <property type="entry name" value="Riboflavin_synthase_like"/>
    <property type="match status" value="1"/>
</dbReference>
<dbReference type="InterPro" id="IPR026017">
    <property type="entry name" value="Lumazine-bd_dom"/>
</dbReference>
<comment type="pathway">
    <text evidence="2">Cofactor biosynthesis; riboflavin biosynthesis; riboflavin from 2-hydroxy-3-oxobutyl phosphate and 5-amino-6-(D-ribitylamino)uracil: step 2/2.</text>
</comment>
<dbReference type="GO" id="GO:0009231">
    <property type="term" value="P:riboflavin biosynthetic process"/>
    <property type="evidence" value="ECO:0007669"/>
    <property type="project" value="UniProtKB-KW"/>
</dbReference>
<organism evidence="10 11">
    <name type="scientific">Ramalina farinacea</name>
    <dbReference type="NCBI Taxonomy" id="258253"/>
    <lineage>
        <taxon>Eukaryota</taxon>
        <taxon>Fungi</taxon>
        <taxon>Dikarya</taxon>
        <taxon>Ascomycota</taxon>
        <taxon>Pezizomycotina</taxon>
        <taxon>Lecanoromycetes</taxon>
        <taxon>OSLEUM clade</taxon>
        <taxon>Lecanoromycetidae</taxon>
        <taxon>Lecanorales</taxon>
        <taxon>Lecanorineae</taxon>
        <taxon>Ramalinaceae</taxon>
        <taxon>Ramalina</taxon>
    </lineage>
</organism>
<dbReference type="EC" id="2.5.1.9" evidence="3"/>
<evidence type="ECO:0000313" key="11">
    <source>
        <dbReference type="Proteomes" id="UP001161017"/>
    </source>
</evidence>
<evidence type="ECO:0000256" key="4">
    <source>
        <dbReference type="ARBA" id="ARBA00013950"/>
    </source>
</evidence>
<reference evidence="10" key="1">
    <citation type="journal article" date="2023" name="Genome Biol. Evol.">
        <title>First Whole Genome Sequence and Flow Cytometry Genome Size Data for the Lichen-Forming Fungus Ramalina farinacea (Ascomycota).</title>
        <authorList>
            <person name="Llewellyn T."/>
            <person name="Mian S."/>
            <person name="Hill R."/>
            <person name="Leitch I.J."/>
            <person name="Gaya E."/>
        </authorList>
    </citation>
    <scope>NUCLEOTIDE SEQUENCE</scope>
    <source>
        <strain evidence="10">LIQ254RAFAR</strain>
    </source>
</reference>
<evidence type="ECO:0000256" key="1">
    <source>
        <dbReference type="ARBA" id="ARBA00002803"/>
    </source>
</evidence>
<dbReference type="SUPFAM" id="SSF63380">
    <property type="entry name" value="Riboflavin synthase domain-like"/>
    <property type="match status" value="1"/>
</dbReference>
<dbReference type="PANTHER" id="PTHR21098">
    <property type="entry name" value="RIBOFLAVIN SYNTHASE ALPHA CHAIN"/>
    <property type="match status" value="1"/>
</dbReference>
<evidence type="ECO:0000259" key="9">
    <source>
        <dbReference type="PROSITE" id="PS51177"/>
    </source>
</evidence>
<protein>
    <recommendedName>
        <fullName evidence="4">Riboflavin synthase</fullName>
        <ecNumber evidence="3">2.5.1.9</ecNumber>
    </recommendedName>
</protein>
<dbReference type="InterPro" id="IPR001783">
    <property type="entry name" value="Lumazine-bd"/>
</dbReference>
<sequence length="183" mass="19733">MPTMGTLRPSHPLNLERAVSASTRMGGHFVQGHVDTTATITSITKDGDCLTFRLVPRDPLCLRYVVEKGYVTLDGASLTVTAVAEGGGEQGEEREEEQKKAKAWFEVMLITYTQERVVMSGKREGEEVNVEVDMVGKYVEKSVRGYLEGMMEGGGGTGAGGGGGGGILEKMVGRMVDERMRKA</sequence>
<dbReference type="FunFam" id="2.40.30.20:FF:000004">
    <property type="entry name" value="Riboflavin synthase, alpha subunit"/>
    <property type="match status" value="1"/>
</dbReference>
<evidence type="ECO:0000256" key="8">
    <source>
        <dbReference type="PROSITE-ProRule" id="PRU00524"/>
    </source>
</evidence>
<keyword evidence="6 10" id="KW-0808">Transferase</keyword>
<evidence type="ECO:0000256" key="7">
    <source>
        <dbReference type="ARBA" id="ARBA00022737"/>
    </source>
</evidence>
<dbReference type="InterPro" id="IPR023366">
    <property type="entry name" value="ATP_synth_asu-like_sf"/>
</dbReference>
<dbReference type="PANTHER" id="PTHR21098:SF0">
    <property type="entry name" value="RIBOFLAVIN SYNTHASE"/>
    <property type="match status" value="1"/>
</dbReference>
<evidence type="ECO:0000256" key="5">
    <source>
        <dbReference type="ARBA" id="ARBA00022619"/>
    </source>
</evidence>
<keyword evidence="11" id="KW-1185">Reference proteome</keyword>
<dbReference type="Proteomes" id="UP001161017">
    <property type="component" value="Unassembled WGS sequence"/>
</dbReference>
<dbReference type="PROSITE" id="PS51177">
    <property type="entry name" value="LUMAZINE_BIND"/>
    <property type="match status" value="1"/>
</dbReference>
<evidence type="ECO:0000256" key="2">
    <source>
        <dbReference type="ARBA" id="ARBA00004887"/>
    </source>
</evidence>
<dbReference type="InterPro" id="IPR017938">
    <property type="entry name" value="Riboflavin_synthase-like_b-brl"/>
</dbReference>
<comment type="function">
    <text evidence="1">Catalyzes the dismutation of two molecules of 6,7-dimethyl-8-ribityllumazine, resulting in the formation of riboflavin and 5-amino-6-(D-ribitylamino)uracil.</text>
</comment>
<keyword evidence="7" id="KW-0677">Repeat</keyword>
<gene>
    <name evidence="10" type="primary">RIB5</name>
    <name evidence="10" type="ORF">OHK93_003464</name>
</gene>
<accession>A0AA43QTL4</accession>
<dbReference type="GO" id="GO:0004746">
    <property type="term" value="F:riboflavin synthase activity"/>
    <property type="evidence" value="ECO:0007669"/>
    <property type="project" value="UniProtKB-EC"/>
</dbReference>
<dbReference type="Gene3D" id="2.40.30.20">
    <property type="match status" value="1"/>
</dbReference>
<feature type="domain" description="Lumazine-binding" evidence="9">
    <location>
        <begin position="29"/>
        <end position="143"/>
    </location>
</feature>
<evidence type="ECO:0000313" key="10">
    <source>
        <dbReference type="EMBL" id="MDI1492252.1"/>
    </source>
</evidence>